<dbReference type="HOGENOM" id="CLU_1948606_0_0_1"/>
<dbReference type="AlphaFoldDB" id="A0A0D2BTY4"/>
<dbReference type="Proteomes" id="UP000054466">
    <property type="component" value="Unassembled WGS sequence"/>
</dbReference>
<sequence length="129" mass="13871">MLPRWCEESLSDLEPLAPVGHVPGATLELSTAISTDTSSSRFALPTLTEAYTVLMSPIFPQMTCPCREDGTGHVAAKDQDSGAPKTTFSRLTATPGERRGWPRVGGTSGEGVNSKNKLHVRVVERMTKT</sequence>
<protein>
    <submittedName>
        <fullName evidence="2">Uncharacterized protein</fullName>
    </submittedName>
</protein>
<accession>A0A0D2BTY4</accession>
<keyword evidence="3" id="KW-1185">Reference proteome</keyword>
<dbReference type="GeneID" id="27351896"/>
<name>A0A0D2BTY4_9EURO</name>
<feature type="compositionally biased region" description="Basic and acidic residues" evidence="1">
    <location>
        <begin position="70"/>
        <end position="80"/>
    </location>
</feature>
<evidence type="ECO:0000313" key="3">
    <source>
        <dbReference type="Proteomes" id="UP000054466"/>
    </source>
</evidence>
<evidence type="ECO:0000313" key="2">
    <source>
        <dbReference type="EMBL" id="KIW21885.1"/>
    </source>
</evidence>
<feature type="region of interest" description="Disordered" evidence="1">
    <location>
        <begin position="70"/>
        <end position="116"/>
    </location>
</feature>
<evidence type="ECO:0000256" key="1">
    <source>
        <dbReference type="SAM" id="MobiDB-lite"/>
    </source>
</evidence>
<dbReference type="VEuPathDB" id="FungiDB:PV07_12702"/>
<dbReference type="EMBL" id="KN847113">
    <property type="protein sequence ID" value="KIW21885.1"/>
    <property type="molecule type" value="Genomic_DNA"/>
</dbReference>
<reference evidence="2 3" key="1">
    <citation type="submission" date="2015-01" db="EMBL/GenBank/DDBJ databases">
        <title>The Genome Sequence of Cladophialophora immunda CBS83496.</title>
        <authorList>
            <consortium name="The Broad Institute Genomics Platform"/>
            <person name="Cuomo C."/>
            <person name="de Hoog S."/>
            <person name="Gorbushina A."/>
            <person name="Stielow B."/>
            <person name="Teixiera M."/>
            <person name="Abouelleil A."/>
            <person name="Chapman S.B."/>
            <person name="Priest M."/>
            <person name="Young S.K."/>
            <person name="Wortman J."/>
            <person name="Nusbaum C."/>
            <person name="Birren B."/>
        </authorList>
    </citation>
    <scope>NUCLEOTIDE SEQUENCE [LARGE SCALE GENOMIC DNA]</scope>
    <source>
        <strain evidence="2 3">CBS 83496</strain>
    </source>
</reference>
<organism evidence="2 3">
    <name type="scientific">Cladophialophora immunda</name>
    <dbReference type="NCBI Taxonomy" id="569365"/>
    <lineage>
        <taxon>Eukaryota</taxon>
        <taxon>Fungi</taxon>
        <taxon>Dikarya</taxon>
        <taxon>Ascomycota</taxon>
        <taxon>Pezizomycotina</taxon>
        <taxon>Eurotiomycetes</taxon>
        <taxon>Chaetothyriomycetidae</taxon>
        <taxon>Chaetothyriales</taxon>
        <taxon>Herpotrichiellaceae</taxon>
        <taxon>Cladophialophora</taxon>
    </lineage>
</organism>
<dbReference type="RefSeq" id="XP_016242101.1">
    <property type="nucleotide sequence ID" value="XM_016400252.1"/>
</dbReference>
<gene>
    <name evidence="2" type="ORF">PV07_12702</name>
</gene>
<proteinExistence type="predicted"/>